<dbReference type="AlphaFoldDB" id="A0A2P5BCS1"/>
<dbReference type="EMBL" id="JXTB01000309">
    <property type="protein sequence ID" value="PON46585.1"/>
    <property type="molecule type" value="Genomic_DNA"/>
</dbReference>
<organism evidence="1 2">
    <name type="scientific">Parasponia andersonii</name>
    <name type="common">Sponia andersonii</name>
    <dbReference type="NCBI Taxonomy" id="3476"/>
    <lineage>
        <taxon>Eukaryota</taxon>
        <taxon>Viridiplantae</taxon>
        <taxon>Streptophyta</taxon>
        <taxon>Embryophyta</taxon>
        <taxon>Tracheophyta</taxon>
        <taxon>Spermatophyta</taxon>
        <taxon>Magnoliopsida</taxon>
        <taxon>eudicotyledons</taxon>
        <taxon>Gunneridae</taxon>
        <taxon>Pentapetalae</taxon>
        <taxon>rosids</taxon>
        <taxon>fabids</taxon>
        <taxon>Rosales</taxon>
        <taxon>Cannabaceae</taxon>
        <taxon>Parasponia</taxon>
    </lineage>
</organism>
<protein>
    <submittedName>
        <fullName evidence="1">Uncharacterized protein</fullName>
    </submittedName>
</protein>
<sequence length="105" mass="12170">MEWWPAQPLELDNDGALQWDQLVFLGPHRERWHEGKQVKKLLSPHSVTVVECWEEVKGSQSLASLATHKKNTHNLLCLLENETVKATKPINNTLVFQYHTRENDS</sequence>
<accession>A0A2P5BCS1</accession>
<comment type="caution">
    <text evidence="1">The sequence shown here is derived from an EMBL/GenBank/DDBJ whole genome shotgun (WGS) entry which is preliminary data.</text>
</comment>
<name>A0A2P5BCS1_PARAD</name>
<reference evidence="2" key="1">
    <citation type="submission" date="2016-06" db="EMBL/GenBank/DDBJ databases">
        <title>Parallel loss of symbiosis genes in relatives of nitrogen-fixing non-legume Parasponia.</title>
        <authorList>
            <person name="Van Velzen R."/>
            <person name="Holmer R."/>
            <person name="Bu F."/>
            <person name="Rutten L."/>
            <person name="Van Zeijl A."/>
            <person name="Liu W."/>
            <person name="Santuari L."/>
            <person name="Cao Q."/>
            <person name="Sharma T."/>
            <person name="Shen D."/>
            <person name="Roswanjaya Y."/>
            <person name="Wardhani T."/>
            <person name="Kalhor M.S."/>
            <person name="Jansen J."/>
            <person name="Van den Hoogen J."/>
            <person name="Gungor B."/>
            <person name="Hartog M."/>
            <person name="Hontelez J."/>
            <person name="Verver J."/>
            <person name="Yang W.-C."/>
            <person name="Schijlen E."/>
            <person name="Repin R."/>
            <person name="Schilthuizen M."/>
            <person name="Schranz E."/>
            <person name="Heidstra R."/>
            <person name="Miyata K."/>
            <person name="Fedorova E."/>
            <person name="Kohlen W."/>
            <person name="Bisseling T."/>
            <person name="Smit S."/>
            <person name="Geurts R."/>
        </authorList>
    </citation>
    <scope>NUCLEOTIDE SEQUENCE [LARGE SCALE GENOMIC DNA]</scope>
    <source>
        <strain evidence="2">cv. WU1-14</strain>
    </source>
</reference>
<keyword evidence="2" id="KW-1185">Reference proteome</keyword>
<evidence type="ECO:0000313" key="2">
    <source>
        <dbReference type="Proteomes" id="UP000237105"/>
    </source>
</evidence>
<proteinExistence type="predicted"/>
<dbReference type="Proteomes" id="UP000237105">
    <property type="component" value="Unassembled WGS sequence"/>
</dbReference>
<evidence type="ECO:0000313" key="1">
    <source>
        <dbReference type="EMBL" id="PON46585.1"/>
    </source>
</evidence>
<gene>
    <name evidence="1" type="ORF">PanWU01x14_251170</name>
</gene>